<gene>
    <name evidence="6" type="ORF">SAMN02927897_03432</name>
</gene>
<accession>A0A1G4YU99</accession>
<reference evidence="6 7" key="1">
    <citation type="submission" date="2016-10" db="EMBL/GenBank/DDBJ databases">
        <authorList>
            <person name="Varghese N."/>
            <person name="Submissions S."/>
        </authorList>
    </citation>
    <scope>NUCLEOTIDE SEQUENCE [LARGE SCALE GENOMIC DNA]</scope>
    <source>
        <strain evidence="6 7">CGMCC 1.12102</strain>
    </source>
</reference>
<dbReference type="GeneID" id="23843533"/>
<dbReference type="InterPro" id="IPR036388">
    <property type="entry name" value="WH-like_DNA-bd_sf"/>
</dbReference>
<evidence type="ECO:0000313" key="6">
    <source>
        <dbReference type="EMBL" id="SCX57003.1"/>
    </source>
</evidence>
<dbReference type="InterPro" id="IPR036390">
    <property type="entry name" value="WH_DNA-bd_sf"/>
</dbReference>
<comment type="similarity">
    <text evidence="1">Belongs to the LysR transcriptional regulatory family.</text>
</comment>
<evidence type="ECO:0000256" key="4">
    <source>
        <dbReference type="ARBA" id="ARBA00023163"/>
    </source>
</evidence>
<dbReference type="GO" id="GO:0043565">
    <property type="term" value="F:sequence-specific DNA binding"/>
    <property type="evidence" value="ECO:0007669"/>
    <property type="project" value="TreeGrafter"/>
</dbReference>
<keyword evidence="4" id="KW-0804">Transcription</keyword>
<dbReference type="Pfam" id="PF03466">
    <property type="entry name" value="LysR_substrate"/>
    <property type="match status" value="1"/>
</dbReference>
<dbReference type="InterPro" id="IPR000847">
    <property type="entry name" value="LysR_HTH_N"/>
</dbReference>
<dbReference type="Gene3D" id="3.40.190.290">
    <property type="match status" value="1"/>
</dbReference>
<evidence type="ECO:0000313" key="7">
    <source>
        <dbReference type="Proteomes" id="UP000183569"/>
    </source>
</evidence>
<evidence type="ECO:0000259" key="5">
    <source>
        <dbReference type="PROSITE" id="PS50931"/>
    </source>
</evidence>
<dbReference type="PANTHER" id="PTHR30537">
    <property type="entry name" value="HTH-TYPE TRANSCRIPTIONAL REGULATOR"/>
    <property type="match status" value="1"/>
</dbReference>
<dbReference type="Proteomes" id="UP000183569">
    <property type="component" value="Unassembled WGS sequence"/>
</dbReference>
<keyword evidence="3 6" id="KW-0238">DNA-binding</keyword>
<dbReference type="PANTHER" id="PTHR30537:SF5">
    <property type="entry name" value="HTH-TYPE TRANSCRIPTIONAL ACTIVATOR TTDR-RELATED"/>
    <property type="match status" value="1"/>
</dbReference>
<dbReference type="FunFam" id="1.10.10.10:FF:000001">
    <property type="entry name" value="LysR family transcriptional regulator"/>
    <property type="match status" value="1"/>
</dbReference>
<dbReference type="GO" id="GO:0006351">
    <property type="term" value="P:DNA-templated transcription"/>
    <property type="evidence" value="ECO:0007669"/>
    <property type="project" value="TreeGrafter"/>
</dbReference>
<sequence length="297" mass="32926">MDYLKCVESFVSTIKFGSFTAAADSLGITPAMVGKHVRELERRTGCKLLHRTTRRQGLTEAGQRFYQYGLQILATVREADGLANHLYENVSGLLRISAPVAWGNHVLTPILSRFLQQYPGVDAEMVLSDRKVSLIEERFQLAVRVGAINDEGMIAIPLAPYQMILAASPDYLARHGTPETPEALKQHHCISFSQWRSDHSWQLDGPDGKHEVPITPRLMVDSGEAIRQAALAGLGIVQHADIMLQRDIDAGRLCSVLPGYLPPPRPMHLLHLPGRPLLPLVSSFTDYLLRALNNGQE</sequence>
<protein>
    <submittedName>
        <fullName evidence="6">DNA-binding transcriptional regulator, LysR family</fullName>
    </submittedName>
</protein>
<keyword evidence="2" id="KW-0805">Transcription regulation</keyword>
<evidence type="ECO:0000256" key="3">
    <source>
        <dbReference type="ARBA" id="ARBA00023125"/>
    </source>
</evidence>
<dbReference type="SUPFAM" id="SSF46785">
    <property type="entry name" value="Winged helix' DNA-binding domain"/>
    <property type="match status" value="1"/>
</dbReference>
<proteinExistence type="inferred from homology"/>
<dbReference type="Gene3D" id="1.10.10.10">
    <property type="entry name" value="Winged helix-like DNA-binding domain superfamily/Winged helix DNA-binding domain"/>
    <property type="match status" value="1"/>
</dbReference>
<feature type="domain" description="HTH lysR-type" evidence="5">
    <location>
        <begin position="1"/>
        <end position="59"/>
    </location>
</feature>
<dbReference type="PROSITE" id="PS50931">
    <property type="entry name" value="HTH_LYSR"/>
    <property type="match status" value="1"/>
</dbReference>
<dbReference type="InterPro" id="IPR005119">
    <property type="entry name" value="LysR_subst-bd"/>
</dbReference>
<dbReference type="Pfam" id="PF00126">
    <property type="entry name" value="HTH_1"/>
    <property type="match status" value="1"/>
</dbReference>
<dbReference type="AlphaFoldDB" id="A0A1G4YU99"/>
<name>A0A1G4YU99_9ENTR</name>
<dbReference type="EMBL" id="FMUI01000011">
    <property type="protein sequence ID" value="SCX57003.1"/>
    <property type="molecule type" value="Genomic_DNA"/>
</dbReference>
<evidence type="ECO:0000256" key="1">
    <source>
        <dbReference type="ARBA" id="ARBA00009437"/>
    </source>
</evidence>
<dbReference type="SUPFAM" id="SSF53850">
    <property type="entry name" value="Periplasmic binding protein-like II"/>
    <property type="match status" value="1"/>
</dbReference>
<evidence type="ECO:0000256" key="2">
    <source>
        <dbReference type="ARBA" id="ARBA00023015"/>
    </source>
</evidence>
<dbReference type="RefSeq" id="WP_017459112.1">
    <property type="nucleotide sequence ID" value="NZ_CP016337.1"/>
</dbReference>
<comment type="caution">
    <text evidence="6">The sequence shown here is derived from an EMBL/GenBank/DDBJ whole genome shotgun (WGS) entry which is preliminary data.</text>
</comment>
<dbReference type="GO" id="GO:0003700">
    <property type="term" value="F:DNA-binding transcription factor activity"/>
    <property type="evidence" value="ECO:0007669"/>
    <property type="project" value="InterPro"/>
</dbReference>
<organism evidence="6 7">
    <name type="scientific">Kosakonia sacchari</name>
    <dbReference type="NCBI Taxonomy" id="1158459"/>
    <lineage>
        <taxon>Bacteria</taxon>
        <taxon>Pseudomonadati</taxon>
        <taxon>Pseudomonadota</taxon>
        <taxon>Gammaproteobacteria</taxon>
        <taxon>Enterobacterales</taxon>
        <taxon>Enterobacteriaceae</taxon>
        <taxon>Kosakonia</taxon>
    </lineage>
</organism>
<dbReference type="InterPro" id="IPR058163">
    <property type="entry name" value="LysR-type_TF_proteobact-type"/>
</dbReference>